<evidence type="ECO:0000256" key="4">
    <source>
        <dbReference type="ARBA" id="ARBA00022989"/>
    </source>
</evidence>
<keyword evidence="4 9" id="KW-1133">Transmembrane helix</keyword>
<dbReference type="InterPro" id="IPR018062">
    <property type="entry name" value="HTH_AraC-typ_CS"/>
</dbReference>
<feature type="transmembrane region" description="Helical" evidence="9">
    <location>
        <begin position="1126"/>
        <end position="1153"/>
    </location>
</feature>
<feature type="transmembrane region" description="Helical" evidence="9">
    <location>
        <begin position="681"/>
        <end position="702"/>
    </location>
</feature>
<evidence type="ECO:0000256" key="1">
    <source>
        <dbReference type="ARBA" id="ARBA00004651"/>
    </source>
</evidence>
<feature type="transmembrane region" description="Helical" evidence="9">
    <location>
        <begin position="774"/>
        <end position="800"/>
    </location>
</feature>
<dbReference type="GO" id="GO:0005886">
    <property type="term" value="C:plasma membrane"/>
    <property type="evidence" value="ECO:0007669"/>
    <property type="project" value="UniProtKB-SubCell"/>
</dbReference>
<feature type="domain" description="HTH araC/xylS-type" evidence="10">
    <location>
        <begin position="237"/>
        <end position="341"/>
    </location>
</feature>
<reference evidence="12" key="1">
    <citation type="submission" date="2016-10" db="EMBL/GenBank/DDBJ databases">
        <authorList>
            <person name="Varghese N."/>
            <person name="Submissions S."/>
        </authorList>
    </citation>
    <scope>NUCLEOTIDE SEQUENCE [LARGE SCALE GENOMIC DNA]</scope>
    <source>
        <strain evidence="12">Gh-48</strain>
    </source>
</reference>
<dbReference type="Pfam" id="PF12833">
    <property type="entry name" value="HTH_18"/>
    <property type="match status" value="1"/>
</dbReference>
<evidence type="ECO:0000313" key="11">
    <source>
        <dbReference type="EMBL" id="SEO57409.1"/>
    </source>
</evidence>
<dbReference type="PANTHER" id="PTHR30572">
    <property type="entry name" value="MEMBRANE COMPONENT OF TRANSPORTER-RELATED"/>
    <property type="match status" value="1"/>
</dbReference>
<organism evidence="11 12">
    <name type="scientific">Mucilaginibacter gossypiicola</name>
    <dbReference type="NCBI Taxonomy" id="551995"/>
    <lineage>
        <taxon>Bacteria</taxon>
        <taxon>Pseudomonadati</taxon>
        <taxon>Bacteroidota</taxon>
        <taxon>Sphingobacteriia</taxon>
        <taxon>Sphingobacteriales</taxon>
        <taxon>Sphingobacteriaceae</taxon>
        <taxon>Mucilaginibacter</taxon>
    </lineage>
</organism>
<dbReference type="PANTHER" id="PTHR30572:SF18">
    <property type="entry name" value="ABC-TYPE MACROLIDE FAMILY EXPORT SYSTEM PERMEASE COMPONENT 2"/>
    <property type="match status" value="1"/>
</dbReference>
<dbReference type="PROSITE" id="PS01124">
    <property type="entry name" value="HTH_ARAC_FAMILY_2"/>
    <property type="match status" value="1"/>
</dbReference>
<evidence type="ECO:0000256" key="6">
    <source>
        <dbReference type="ARBA" id="ARBA00023125"/>
    </source>
</evidence>
<evidence type="ECO:0000256" key="8">
    <source>
        <dbReference type="ARBA" id="ARBA00023163"/>
    </source>
</evidence>
<feature type="transmembrane region" description="Helical" evidence="9">
    <location>
        <begin position="38"/>
        <end position="55"/>
    </location>
</feature>
<evidence type="ECO:0000259" key="10">
    <source>
        <dbReference type="PROSITE" id="PS01124"/>
    </source>
</evidence>
<feature type="transmembrane region" description="Helical" evidence="9">
    <location>
        <begin position="6"/>
        <end position="26"/>
    </location>
</feature>
<dbReference type="STRING" id="551995.SAMN05192574_109139"/>
<dbReference type="InterPro" id="IPR003838">
    <property type="entry name" value="ABC3_permease_C"/>
</dbReference>
<dbReference type="EMBL" id="FOCL01000009">
    <property type="protein sequence ID" value="SEO57409.1"/>
    <property type="molecule type" value="Genomic_DNA"/>
</dbReference>
<sequence>MLPINLYKGTLEGMLFVGLTFALQLWFVKSTNRPAKRFLAVALAVLAFWIAGIWSADIGTGRQVPQFSLALGPLIYFYVRKAIWPALKFHRKDLLHFCPVILVQAIWLPGTASILKPLTFISVGTYLYLSHRLIERFYTGQKFTEGDRHRYEWRWLDNQLASLGFVLLLWIPLIAIDYWGFHFSLDRNVYYPLNLLFGLIVIRMGVVVLFRSETDATVDAPLFPKPSGLMALKQKGKWLKKIVQDNLYYQDPELSLSSLAEKLDLSPHELSRIINTVLKKSFNDFINEYRVAEVIRKMQEPAYDHITLLGIAYDAGFNSRTTFHRIFKQLTGKSPAEYKSDQKKGIPSYNLEHHLQFASVISNHETTPKWFHQKLNRSIMIKNYFKIAFRGFWRHKLFTLINIIGLSIGISAFLAIYFIVHHDFTFDKFHKDSDRIYRVVMNTSTKGNKNYSSGVPAPLAEAIKSQATGIEEITPVYTQSPHFVYIDKDKNEQKRFRDLDRITLANQQYFKIFNYVWLAGSSQHALDAPGQVVLTSQQARLYFPSLSYHDMIGKIVTYDTLQTTVSGVVETLTQNTDFSFHDFISFSTVTTNKHFSADLHINTWEYNPSASEVLVKLAPGIPVPGVIKQINAIFNKSNPPGVGVKGVADNVDLALQPLDDIHFNPDYNIFNFSSPASKTTLYQLLAIGIFLLLLACINYVNLTTAQSAQRAKEIGIRKTLGSSRIQLVFQFLSETLLITFFAVCISVFLAPVILKMFADVISPDIHANMLRPDVMFFLVILTIVISVMSGFYPAIVLSGYKPASVLKNQVQGNSNKTRNAWLRKSLTVSQFVIAQFLLMATIFISRQIYYALHKNLGFKKDAILVINTPWENTKASSNQALLNEFRLMPQVALVGLGNDPPSANVYNWLRGTYNDGKKQITTDEVTFKSGDENYIKIYQLKLLAGRNISEADTGKGIIINNTYAKLLGFTNPQDVIGKELKYGGGKGRKVNVIGVVTDFYQWSLHFPIHPLVLFSGSPDRRPMMTLHVSLKPETPGGNEWKTAITNMGKAWKKVYPDDDFDCHFYDETIARFYYEEQHTSALLTWATGVSILISCLGLLGLAVYTTNQRTKEIGIRKVFGASVAQIVILLSTELIWLILLAFVIVTPLAWYAVNKWMEGFADHVAISWWVFVVSGAGMLLTGLFTLSFRTIRAGMANPVKSLRNE</sequence>
<keyword evidence="6" id="KW-0238">DNA-binding</keyword>
<dbReference type="SMART" id="SM00342">
    <property type="entry name" value="HTH_ARAC"/>
    <property type="match status" value="1"/>
</dbReference>
<keyword evidence="12" id="KW-1185">Reference proteome</keyword>
<dbReference type="Proteomes" id="UP000198942">
    <property type="component" value="Unassembled WGS sequence"/>
</dbReference>
<feature type="transmembrane region" description="Helical" evidence="9">
    <location>
        <begin position="397"/>
        <end position="420"/>
    </location>
</feature>
<dbReference type="GO" id="GO:0003700">
    <property type="term" value="F:DNA-binding transcription factor activity"/>
    <property type="evidence" value="ECO:0007669"/>
    <property type="project" value="InterPro"/>
</dbReference>
<dbReference type="SUPFAM" id="SSF46689">
    <property type="entry name" value="Homeodomain-like"/>
    <property type="match status" value="1"/>
</dbReference>
<dbReference type="GO" id="GO:0043565">
    <property type="term" value="F:sequence-specific DNA binding"/>
    <property type="evidence" value="ECO:0007669"/>
    <property type="project" value="InterPro"/>
</dbReference>
<accession>A0A1H8QSY8</accession>
<dbReference type="Gene3D" id="1.10.10.60">
    <property type="entry name" value="Homeodomain-like"/>
    <property type="match status" value="2"/>
</dbReference>
<evidence type="ECO:0000256" key="3">
    <source>
        <dbReference type="ARBA" id="ARBA00022692"/>
    </source>
</evidence>
<feature type="transmembrane region" description="Helical" evidence="9">
    <location>
        <begin position="1165"/>
        <end position="1186"/>
    </location>
</feature>
<protein>
    <submittedName>
        <fullName evidence="11">ABC-type antimicrobial peptide transport system, permease component</fullName>
    </submittedName>
</protein>
<gene>
    <name evidence="11" type="ORF">SAMN05192574_109139</name>
</gene>
<dbReference type="AlphaFoldDB" id="A0A1H8QSY8"/>
<dbReference type="InterPro" id="IPR050250">
    <property type="entry name" value="Macrolide_Exporter_MacB"/>
</dbReference>
<dbReference type="RefSeq" id="WP_091216690.1">
    <property type="nucleotide sequence ID" value="NZ_FOCL01000009.1"/>
</dbReference>
<dbReference type="InterPro" id="IPR009057">
    <property type="entry name" value="Homeodomain-like_sf"/>
</dbReference>
<keyword evidence="3 9" id="KW-0812">Transmembrane</keyword>
<feature type="transmembrane region" description="Helical" evidence="9">
    <location>
        <begin position="1082"/>
        <end position="1105"/>
    </location>
</feature>
<keyword evidence="8" id="KW-0804">Transcription</keyword>
<feature type="transmembrane region" description="Helical" evidence="9">
    <location>
        <begin position="727"/>
        <end position="754"/>
    </location>
</feature>
<evidence type="ECO:0000256" key="7">
    <source>
        <dbReference type="ARBA" id="ARBA00023136"/>
    </source>
</evidence>
<keyword evidence="5" id="KW-0805">Transcription regulation</keyword>
<name>A0A1H8QSY8_9SPHI</name>
<dbReference type="Pfam" id="PF12704">
    <property type="entry name" value="MacB_PCD"/>
    <property type="match status" value="2"/>
</dbReference>
<dbReference type="Pfam" id="PF02687">
    <property type="entry name" value="FtsX"/>
    <property type="match status" value="2"/>
</dbReference>
<evidence type="ECO:0000256" key="5">
    <source>
        <dbReference type="ARBA" id="ARBA00023015"/>
    </source>
</evidence>
<evidence type="ECO:0000256" key="2">
    <source>
        <dbReference type="ARBA" id="ARBA00022475"/>
    </source>
</evidence>
<dbReference type="GO" id="GO:0022857">
    <property type="term" value="F:transmembrane transporter activity"/>
    <property type="evidence" value="ECO:0007669"/>
    <property type="project" value="TreeGrafter"/>
</dbReference>
<dbReference type="OrthoDB" id="9779074at2"/>
<proteinExistence type="predicted"/>
<dbReference type="InterPro" id="IPR025857">
    <property type="entry name" value="MacB_PCD"/>
</dbReference>
<feature type="transmembrane region" description="Helical" evidence="9">
    <location>
        <begin position="191"/>
        <end position="210"/>
    </location>
</feature>
<feature type="transmembrane region" description="Helical" evidence="9">
    <location>
        <begin position="160"/>
        <end position="179"/>
    </location>
</feature>
<comment type="subcellular location">
    <subcellularLocation>
        <location evidence="1">Cell membrane</location>
        <topology evidence="1">Multi-pass membrane protein</topology>
    </subcellularLocation>
</comment>
<keyword evidence="2" id="KW-1003">Cell membrane</keyword>
<dbReference type="PROSITE" id="PS00041">
    <property type="entry name" value="HTH_ARAC_FAMILY_1"/>
    <property type="match status" value="1"/>
</dbReference>
<feature type="transmembrane region" description="Helical" evidence="9">
    <location>
        <begin position="821"/>
        <end position="844"/>
    </location>
</feature>
<dbReference type="InterPro" id="IPR018060">
    <property type="entry name" value="HTH_AraC"/>
</dbReference>
<keyword evidence="7 9" id="KW-0472">Membrane</keyword>
<evidence type="ECO:0000313" key="12">
    <source>
        <dbReference type="Proteomes" id="UP000198942"/>
    </source>
</evidence>
<evidence type="ECO:0000256" key="9">
    <source>
        <dbReference type="SAM" id="Phobius"/>
    </source>
</evidence>